<dbReference type="PANTHER" id="PTHR35936">
    <property type="entry name" value="MEMBRANE-BOUND LYTIC MUREIN TRANSGLYCOSYLASE F"/>
    <property type="match status" value="1"/>
</dbReference>
<feature type="chain" id="PRO_5006891918" evidence="2">
    <location>
        <begin position="22"/>
        <end position="257"/>
    </location>
</feature>
<dbReference type="SMART" id="SM00079">
    <property type="entry name" value="PBPe"/>
    <property type="match status" value="1"/>
</dbReference>
<gene>
    <name evidence="5" type="ORF">AS033_07795</name>
    <name evidence="6" type="ORF">RSA11_01430</name>
</gene>
<dbReference type="SUPFAM" id="SSF53850">
    <property type="entry name" value="Periplasmic binding protein-like II"/>
    <property type="match status" value="1"/>
</dbReference>
<sequence>MKKLLATAMAGILAVTMAACGASEESTGGSSKSDKVLTMGTSADYFPFEYIDTKKGEDIVGFDVAIAKEVTKNLGYDLKIEDMEFGSLLGALSSGRVDFVMAGMTPTEERKKNADFTDIYFESKNLVMTKDKAISSEDELKGKKIGVQLGSIQEGLAKDRFKDSEAVPLNKIPEIIQELNTGRIDALIIEDAVAVKYMDQDASLKTYQIEEDGPAGSAIAFKKGDKMRDDFNKELKKMIDSGEIDKLAEEWFQKEAK</sequence>
<evidence type="ECO:0000256" key="1">
    <source>
        <dbReference type="ARBA" id="ARBA00022729"/>
    </source>
</evidence>
<dbReference type="GO" id="GO:0016020">
    <property type="term" value="C:membrane"/>
    <property type="evidence" value="ECO:0007669"/>
    <property type="project" value="InterPro"/>
</dbReference>
<evidence type="ECO:0000313" key="6">
    <source>
        <dbReference type="EMBL" id="KTR28535.1"/>
    </source>
</evidence>
<dbReference type="Proteomes" id="UP000072605">
    <property type="component" value="Unassembled WGS sequence"/>
</dbReference>
<evidence type="ECO:0000313" key="5">
    <source>
        <dbReference type="EMBL" id="KSU49263.1"/>
    </source>
</evidence>
<dbReference type="SMART" id="SM00062">
    <property type="entry name" value="PBPb"/>
    <property type="match status" value="1"/>
</dbReference>
<dbReference type="InterPro" id="IPR001638">
    <property type="entry name" value="Solute-binding_3/MltF_N"/>
</dbReference>
<dbReference type="GeneID" id="90836117"/>
<evidence type="ECO:0000313" key="7">
    <source>
        <dbReference type="Proteomes" id="UP000053797"/>
    </source>
</evidence>
<comment type="caution">
    <text evidence="5">The sequence shown here is derived from an EMBL/GenBank/DDBJ whole genome shotgun (WGS) entry which is preliminary data.</text>
</comment>
<feature type="domain" description="Ionotropic glutamate receptor C-terminal" evidence="4">
    <location>
        <begin position="36"/>
        <end position="254"/>
    </location>
</feature>
<dbReference type="AlphaFoldDB" id="A0A0V8GGI1"/>
<dbReference type="Gene3D" id="3.40.190.10">
    <property type="entry name" value="Periplasmic binding protein-like II"/>
    <property type="match status" value="2"/>
</dbReference>
<name>A0A0V8GGI1_9BACL</name>
<evidence type="ECO:0000259" key="4">
    <source>
        <dbReference type="SMART" id="SM00079"/>
    </source>
</evidence>
<proteinExistence type="predicted"/>
<evidence type="ECO:0000256" key="2">
    <source>
        <dbReference type="SAM" id="SignalP"/>
    </source>
</evidence>
<dbReference type="RefSeq" id="WP_029341130.1">
    <property type="nucleotide sequence ID" value="NZ_FMYN01000002.1"/>
</dbReference>
<dbReference type="GO" id="GO:0015276">
    <property type="term" value="F:ligand-gated monoatomic ion channel activity"/>
    <property type="evidence" value="ECO:0007669"/>
    <property type="project" value="InterPro"/>
</dbReference>
<dbReference type="PROSITE" id="PS51257">
    <property type="entry name" value="PROKAR_LIPOPROTEIN"/>
    <property type="match status" value="1"/>
</dbReference>
<evidence type="ECO:0000313" key="8">
    <source>
        <dbReference type="Proteomes" id="UP000072605"/>
    </source>
</evidence>
<dbReference type="OrthoDB" id="9811552at2"/>
<evidence type="ECO:0000259" key="3">
    <source>
        <dbReference type="SMART" id="SM00062"/>
    </source>
</evidence>
<accession>A0A0V8GGI1</accession>
<feature type="signal peptide" evidence="2">
    <location>
        <begin position="1"/>
        <end position="21"/>
    </location>
</feature>
<dbReference type="PANTHER" id="PTHR35936:SF17">
    <property type="entry name" value="ARGININE-BINDING EXTRACELLULAR PROTEIN ARTP"/>
    <property type="match status" value="1"/>
</dbReference>
<organism evidence="5 7">
    <name type="scientific">Exiguobacterium indicum</name>
    <dbReference type="NCBI Taxonomy" id="296995"/>
    <lineage>
        <taxon>Bacteria</taxon>
        <taxon>Bacillati</taxon>
        <taxon>Bacillota</taxon>
        <taxon>Bacilli</taxon>
        <taxon>Bacillales</taxon>
        <taxon>Bacillales Family XII. Incertae Sedis</taxon>
        <taxon>Exiguobacterium</taxon>
    </lineage>
</organism>
<dbReference type="EMBL" id="LDQV01000004">
    <property type="protein sequence ID" value="KTR28535.1"/>
    <property type="molecule type" value="Genomic_DNA"/>
</dbReference>
<protein>
    <submittedName>
        <fullName evidence="5">ABC transporter substrate-binding protein</fullName>
    </submittedName>
</protein>
<reference evidence="5 7" key="1">
    <citation type="journal article" date="2015" name="Int. J. Syst. Evol. Microbiol.">
        <title>Exiguobacterium enclense sp. nov., isolated from sediment.</title>
        <authorList>
            <person name="Dastager S.G."/>
            <person name="Mawlankar R."/>
            <person name="Sonalkar V.V."/>
            <person name="Thorat M.N."/>
            <person name="Mual P."/>
            <person name="Verma A."/>
            <person name="Krishnamurthi S."/>
            <person name="Tang S.K."/>
            <person name="Li W.J."/>
        </authorList>
    </citation>
    <scope>NUCLEOTIDE SEQUENCE [LARGE SCALE GENOMIC DNA]</scope>
    <source>
        <strain evidence="5 7">NIO-1109</strain>
    </source>
</reference>
<dbReference type="InterPro" id="IPR001320">
    <property type="entry name" value="Iontro_rcpt_C"/>
</dbReference>
<dbReference type="EMBL" id="LNQL01000002">
    <property type="protein sequence ID" value="KSU49263.1"/>
    <property type="molecule type" value="Genomic_DNA"/>
</dbReference>
<dbReference type="Pfam" id="PF00497">
    <property type="entry name" value="SBP_bac_3"/>
    <property type="match status" value="1"/>
</dbReference>
<reference evidence="6 8" key="2">
    <citation type="journal article" date="2016" name="Front. Microbiol.">
        <title>Genomic Resource of Rice Seed Associated Bacteria.</title>
        <authorList>
            <person name="Midha S."/>
            <person name="Bansal K."/>
            <person name="Sharma S."/>
            <person name="Kumar N."/>
            <person name="Patil P.P."/>
            <person name="Chaudhry V."/>
            <person name="Patil P.B."/>
        </authorList>
    </citation>
    <scope>NUCLEOTIDE SEQUENCE [LARGE SCALE GENOMIC DNA]</scope>
    <source>
        <strain evidence="6 8">RSA11</strain>
    </source>
</reference>
<dbReference type="Proteomes" id="UP000053797">
    <property type="component" value="Unassembled WGS sequence"/>
</dbReference>
<keyword evidence="1 2" id="KW-0732">Signal</keyword>
<feature type="domain" description="Solute-binding protein family 3/N-terminal" evidence="3">
    <location>
        <begin position="36"/>
        <end position="255"/>
    </location>
</feature>